<reference evidence="3" key="1">
    <citation type="submission" date="2019-10" db="EMBL/GenBank/DDBJ databases">
        <title>The sequence and de novo assembly of the wild yak genome.</title>
        <authorList>
            <person name="Liu Y."/>
        </authorList>
    </citation>
    <scope>NUCLEOTIDE SEQUENCE [LARGE SCALE GENOMIC DNA]</scope>
    <source>
        <strain evidence="3">WY2019</strain>
    </source>
</reference>
<keyword evidence="4" id="KW-1185">Reference proteome</keyword>
<keyword evidence="2" id="KW-0812">Transmembrane</keyword>
<feature type="region of interest" description="Disordered" evidence="1">
    <location>
        <begin position="1"/>
        <end position="22"/>
    </location>
</feature>
<name>A0A6B0RHD8_9CETA</name>
<keyword evidence="2" id="KW-0472">Membrane</keyword>
<evidence type="ECO:0000313" key="4">
    <source>
        <dbReference type="Proteomes" id="UP000322234"/>
    </source>
</evidence>
<feature type="transmembrane region" description="Helical" evidence="2">
    <location>
        <begin position="95"/>
        <end position="114"/>
    </location>
</feature>
<feature type="compositionally biased region" description="Basic and acidic residues" evidence="1">
    <location>
        <begin position="1"/>
        <end position="21"/>
    </location>
</feature>
<evidence type="ECO:0000256" key="2">
    <source>
        <dbReference type="SAM" id="Phobius"/>
    </source>
</evidence>
<dbReference type="EMBL" id="VBQZ03000056">
    <property type="protein sequence ID" value="MXQ89588.1"/>
    <property type="molecule type" value="Genomic_DNA"/>
</dbReference>
<gene>
    <name evidence="3" type="ORF">E5288_WYG010562</name>
</gene>
<accession>A0A6B0RHD8</accession>
<sequence>MKGIRKGESRAKESKPREPGTRKCAKCGRLDFILMKKMGIKSGFTFWNLVFLLTVSCVKGRLAFGVPSVLDGDLAFNAVIELVLNKYSCSMLKRILKSVGFDALVGIFILKALLEMLFNPFSLTPRFADPHQPQRSFEPKRSFSTGATTQPSVQNASWVAYEGFSSPARRVRSLAFMLSSPATESRRLTDGPGVWLLGAGDSSWQEKMLRWLLLDARGVKCEFSRDTC</sequence>
<keyword evidence="2" id="KW-1133">Transmembrane helix</keyword>
<evidence type="ECO:0000313" key="3">
    <source>
        <dbReference type="EMBL" id="MXQ89588.1"/>
    </source>
</evidence>
<proteinExistence type="predicted"/>
<dbReference type="Proteomes" id="UP000322234">
    <property type="component" value="Unassembled WGS sequence"/>
</dbReference>
<dbReference type="AlphaFoldDB" id="A0A6B0RHD8"/>
<organism evidence="3 4">
    <name type="scientific">Bos mutus</name>
    <name type="common">wild yak</name>
    <dbReference type="NCBI Taxonomy" id="72004"/>
    <lineage>
        <taxon>Eukaryota</taxon>
        <taxon>Metazoa</taxon>
        <taxon>Chordata</taxon>
        <taxon>Craniata</taxon>
        <taxon>Vertebrata</taxon>
        <taxon>Euteleostomi</taxon>
        <taxon>Mammalia</taxon>
        <taxon>Eutheria</taxon>
        <taxon>Laurasiatheria</taxon>
        <taxon>Artiodactyla</taxon>
        <taxon>Ruminantia</taxon>
        <taxon>Pecora</taxon>
        <taxon>Bovidae</taxon>
        <taxon>Bovinae</taxon>
        <taxon>Bos</taxon>
    </lineage>
</organism>
<evidence type="ECO:0000256" key="1">
    <source>
        <dbReference type="SAM" id="MobiDB-lite"/>
    </source>
</evidence>
<protein>
    <submittedName>
        <fullName evidence="3">Uncharacterized protein</fullName>
    </submittedName>
</protein>
<comment type="caution">
    <text evidence="3">The sequence shown here is derived from an EMBL/GenBank/DDBJ whole genome shotgun (WGS) entry which is preliminary data.</text>
</comment>